<reference evidence="3 4" key="1">
    <citation type="submission" date="2024-11" db="EMBL/GenBank/DDBJ databases">
        <title>Adaptive evolution of stress response genes in parasites aligns with host niche diversity.</title>
        <authorList>
            <person name="Hahn C."/>
            <person name="Resl P."/>
        </authorList>
    </citation>
    <scope>NUCLEOTIDE SEQUENCE [LARGE SCALE GENOMIC DNA]</scope>
    <source>
        <strain evidence="3">EGGRZ-B1_66</strain>
        <tissue evidence="3">Body</tissue>
    </source>
</reference>
<feature type="domain" description="GAF" evidence="2">
    <location>
        <begin position="335"/>
        <end position="597"/>
    </location>
</feature>
<evidence type="ECO:0000313" key="3">
    <source>
        <dbReference type="EMBL" id="KAL3316759.1"/>
    </source>
</evidence>
<gene>
    <name evidence="3" type="ORF">Ciccas_004580</name>
</gene>
<dbReference type="InterPro" id="IPR029016">
    <property type="entry name" value="GAF-like_dom_sf"/>
</dbReference>
<dbReference type="InterPro" id="IPR003018">
    <property type="entry name" value="GAF"/>
</dbReference>
<organism evidence="3 4">
    <name type="scientific">Cichlidogyrus casuarinus</name>
    <dbReference type="NCBI Taxonomy" id="1844966"/>
    <lineage>
        <taxon>Eukaryota</taxon>
        <taxon>Metazoa</taxon>
        <taxon>Spiralia</taxon>
        <taxon>Lophotrochozoa</taxon>
        <taxon>Platyhelminthes</taxon>
        <taxon>Monogenea</taxon>
        <taxon>Monopisthocotylea</taxon>
        <taxon>Dactylogyridea</taxon>
        <taxon>Ancyrocephalidae</taxon>
        <taxon>Cichlidogyrus</taxon>
    </lineage>
</organism>
<feature type="domain" description="GAF" evidence="2">
    <location>
        <begin position="135"/>
        <end position="313"/>
    </location>
</feature>
<dbReference type="SMART" id="SM00065">
    <property type="entry name" value="GAF"/>
    <property type="match status" value="2"/>
</dbReference>
<sequence>MDHSKDLISSPSIAYPDATQVTSDSSNDSASTDRHSSLSTGRSFGRRNSSYSSRHNTTCHVSSVGKIPVRRISSQDFSSVASFPILQTATDGTKTFITPGALNIHKTSSRALKISHLDEREFIHELIIDICNDLDLQTIYFKILRNVCILLDADRASLFLVQNNSETNQRFLVSQLFDVTANSNFDELCAKQSEKQIVVPFGVGIAGAVADSGNYLNIEDAYNDKRFSRLVDRKTGYRTKSIICMPIKNADGDVVAVAQVVNKVSTESPSPGASCSSTKIGVPFTERDVCVFKSYVDFCGIGLHNAQMFRQSQAETKRIQQLLELARLIFVEQTDVNRVINSMLLHTLSLLECQRCHLLLLHESSTLPNSESLSSVSLFSIALPLSLSLCLLKPEDLFDRVYELTHADRDQEALCSNVHNVSSRRFPINFDLCAYVSRTGETVNIGDADNCDKFGPFNNLTFIHMVPNVKNHETLVNNAAVDDNVDWRIRSLLCMPIKTSEGRVLGVCVFYNKSQSGFWHMLRQAVACESTNSSFGVVADTQENTTILMPRMTESCDSAVSKSWSGRFSFADESMFEAFAIFSGLAIANGQMYEKIVRAQAKQRIALDVLSYHATAPQEQADELAKSLIPSARYFSLKSFAFTDF</sequence>
<comment type="caution">
    <text evidence="3">The sequence shown here is derived from an EMBL/GenBank/DDBJ whole genome shotgun (WGS) entry which is preliminary data.</text>
</comment>
<dbReference type="Gene3D" id="3.30.450.40">
    <property type="match status" value="2"/>
</dbReference>
<feature type="non-terminal residue" evidence="3">
    <location>
        <position position="645"/>
    </location>
</feature>
<dbReference type="AlphaFoldDB" id="A0ABD2QB56"/>
<proteinExistence type="predicted"/>
<evidence type="ECO:0000313" key="4">
    <source>
        <dbReference type="Proteomes" id="UP001626550"/>
    </source>
</evidence>
<dbReference type="Pfam" id="PF01590">
    <property type="entry name" value="GAF"/>
    <property type="match status" value="2"/>
</dbReference>
<dbReference type="Proteomes" id="UP001626550">
    <property type="component" value="Unassembled WGS sequence"/>
</dbReference>
<name>A0ABD2QB56_9PLAT</name>
<protein>
    <recommendedName>
        <fullName evidence="2">GAF domain-containing protein</fullName>
    </recommendedName>
</protein>
<evidence type="ECO:0000256" key="1">
    <source>
        <dbReference type="SAM" id="MobiDB-lite"/>
    </source>
</evidence>
<accession>A0ABD2QB56</accession>
<dbReference type="PANTHER" id="PTHR11347">
    <property type="entry name" value="CYCLIC NUCLEOTIDE PHOSPHODIESTERASE"/>
    <property type="match status" value="1"/>
</dbReference>
<keyword evidence="4" id="KW-1185">Reference proteome</keyword>
<feature type="region of interest" description="Disordered" evidence="1">
    <location>
        <begin position="1"/>
        <end position="58"/>
    </location>
</feature>
<feature type="compositionally biased region" description="Polar residues" evidence="1">
    <location>
        <begin position="37"/>
        <end position="58"/>
    </location>
</feature>
<evidence type="ECO:0000259" key="2">
    <source>
        <dbReference type="SMART" id="SM00065"/>
    </source>
</evidence>
<dbReference type="EMBL" id="JBJKFK010000485">
    <property type="protein sequence ID" value="KAL3316759.1"/>
    <property type="molecule type" value="Genomic_DNA"/>
</dbReference>
<dbReference type="SUPFAM" id="SSF55781">
    <property type="entry name" value="GAF domain-like"/>
    <property type="match status" value="3"/>
</dbReference>